<dbReference type="PATRIC" id="fig|1304275.5.peg.3399"/>
<dbReference type="OrthoDB" id="8536716at2"/>
<keyword evidence="3" id="KW-1185">Reference proteome</keyword>
<dbReference type="RefSeq" id="WP_051883695.1">
    <property type="nucleotide sequence ID" value="NZ_APNK01000039.1"/>
</dbReference>
<name>A0A084IHC9_SALHC</name>
<comment type="caution">
    <text evidence="2">The sequence shown here is derived from an EMBL/GenBank/DDBJ whole genome shotgun (WGS) entry which is preliminary data.</text>
</comment>
<feature type="transmembrane region" description="Helical" evidence="1">
    <location>
        <begin position="192"/>
        <end position="215"/>
    </location>
</feature>
<dbReference type="Proteomes" id="UP000028302">
    <property type="component" value="Unassembled WGS sequence"/>
</dbReference>
<accession>A0A084IHC9</accession>
<dbReference type="STRING" id="1304275.C41B8_16604"/>
<sequence length="259" mass="27768">MMLETVIALVFAHVLADFMAQTRAMIAAKRQPPVFALHIACVAIFSGLALGARSLDAAAAIVLVVVSHAVCDALKIHPRVDARAAAMPFGALQLFALDQIAHLVFIGLAALLWPGAFAHGFWPALLTPEHVRGLLIGFVFGGGFWLATRVGDLMLALLMAGFHRAYRASDGDDDSPQMPGAGAWIGWLERTLVFLFVLLGQFNAIGFVIAAKSILRFQYAREPRISEIVIIGTLASFGWAIIVALLTHAAFIGLQTTGR</sequence>
<dbReference type="Pfam" id="PF11750">
    <property type="entry name" value="DUF3307"/>
    <property type="match status" value="1"/>
</dbReference>
<dbReference type="InterPro" id="IPR021737">
    <property type="entry name" value="Phage_phiKZ_Orf197"/>
</dbReference>
<evidence type="ECO:0008006" key="4">
    <source>
        <dbReference type="Google" id="ProtNLM"/>
    </source>
</evidence>
<keyword evidence="1" id="KW-1133">Transmembrane helix</keyword>
<evidence type="ECO:0000313" key="3">
    <source>
        <dbReference type="Proteomes" id="UP000028302"/>
    </source>
</evidence>
<proteinExistence type="predicted"/>
<evidence type="ECO:0000313" key="2">
    <source>
        <dbReference type="EMBL" id="KEZ76113.1"/>
    </source>
</evidence>
<keyword evidence="1" id="KW-0472">Membrane</keyword>
<feature type="transmembrane region" description="Helical" evidence="1">
    <location>
        <begin position="227"/>
        <end position="254"/>
    </location>
</feature>
<reference evidence="2 3" key="1">
    <citation type="submission" date="2013-03" db="EMBL/GenBank/DDBJ databases">
        <title>Salinisphaera hydrothermalis C41B8 Genome Sequencing.</title>
        <authorList>
            <person name="Li C."/>
            <person name="Lai Q."/>
            <person name="Shao Z."/>
        </authorList>
    </citation>
    <scope>NUCLEOTIDE SEQUENCE [LARGE SCALE GENOMIC DNA]</scope>
    <source>
        <strain evidence="2 3">C41B8</strain>
    </source>
</reference>
<organism evidence="2 3">
    <name type="scientific">Salinisphaera hydrothermalis (strain C41B8)</name>
    <dbReference type="NCBI Taxonomy" id="1304275"/>
    <lineage>
        <taxon>Bacteria</taxon>
        <taxon>Pseudomonadati</taxon>
        <taxon>Pseudomonadota</taxon>
        <taxon>Gammaproteobacteria</taxon>
        <taxon>Salinisphaerales</taxon>
        <taxon>Salinisphaeraceae</taxon>
        <taxon>Salinisphaera</taxon>
    </lineage>
</organism>
<dbReference type="AlphaFoldDB" id="A0A084IHC9"/>
<gene>
    <name evidence="2" type="ORF">C41B8_16604</name>
</gene>
<dbReference type="eggNOG" id="COG5061">
    <property type="taxonomic scope" value="Bacteria"/>
</dbReference>
<feature type="transmembrane region" description="Helical" evidence="1">
    <location>
        <begin position="134"/>
        <end position="162"/>
    </location>
</feature>
<feature type="transmembrane region" description="Helical" evidence="1">
    <location>
        <begin position="100"/>
        <end position="122"/>
    </location>
</feature>
<dbReference type="EMBL" id="APNK01000039">
    <property type="protein sequence ID" value="KEZ76113.1"/>
    <property type="molecule type" value="Genomic_DNA"/>
</dbReference>
<protein>
    <recommendedName>
        <fullName evidence="4">DUF3307 domain-containing protein</fullName>
    </recommendedName>
</protein>
<feature type="transmembrane region" description="Helical" evidence="1">
    <location>
        <begin position="34"/>
        <end position="52"/>
    </location>
</feature>
<keyword evidence="1" id="KW-0812">Transmembrane</keyword>
<evidence type="ECO:0000256" key="1">
    <source>
        <dbReference type="SAM" id="Phobius"/>
    </source>
</evidence>